<dbReference type="InterPro" id="IPR058204">
    <property type="entry name" value="FtsX_firmicutes-type"/>
</dbReference>
<comment type="subcellular location">
    <subcellularLocation>
        <location evidence="1">Cell membrane</location>
        <topology evidence="1">Multi-pass membrane protein</topology>
    </subcellularLocation>
</comment>
<evidence type="ECO:0000256" key="5">
    <source>
        <dbReference type="ARBA" id="ARBA00022618"/>
    </source>
</evidence>
<dbReference type="Gene3D" id="3.30.70.3040">
    <property type="match status" value="1"/>
</dbReference>
<evidence type="ECO:0000256" key="7">
    <source>
        <dbReference type="ARBA" id="ARBA00022989"/>
    </source>
</evidence>
<protein>
    <recommendedName>
        <fullName evidence="3 10">Cell division protein FtsX</fullName>
    </recommendedName>
</protein>
<dbReference type="GO" id="GO:0005886">
    <property type="term" value="C:plasma membrane"/>
    <property type="evidence" value="ECO:0007669"/>
    <property type="project" value="UniProtKB-SubCell"/>
</dbReference>
<proteinExistence type="inferred from homology"/>
<keyword evidence="7 11" id="KW-1133">Transmembrane helix</keyword>
<feature type="transmembrane region" description="Helical" evidence="11">
    <location>
        <begin position="290"/>
        <end position="311"/>
    </location>
</feature>
<dbReference type="PROSITE" id="PS51257">
    <property type="entry name" value="PROKAR_LIPOPROTEIN"/>
    <property type="match status" value="1"/>
</dbReference>
<dbReference type="EMBL" id="UHJJ01000002">
    <property type="protein sequence ID" value="SUQ13070.1"/>
    <property type="molecule type" value="Genomic_DNA"/>
</dbReference>
<dbReference type="PANTHER" id="PTHR47755">
    <property type="entry name" value="CELL DIVISION PROTEIN FTSX"/>
    <property type="match status" value="1"/>
</dbReference>
<evidence type="ECO:0000256" key="3">
    <source>
        <dbReference type="ARBA" id="ARBA00021907"/>
    </source>
</evidence>
<evidence type="ECO:0000256" key="11">
    <source>
        <dbReference type="SAM" id="Phobius"/>
    </source>
</evidence>
<keyword evidence="6 11" id="KW-0812">Transmembrane</keyword>
<comment type="similarity">
    <text evidence="2 10">Belongs to the ABC-4 integral membrane protein family. FtsX subfamily.</text>
</comment>
<dbReference type="GO" id="GO:0051301">
    <property type="term" value="P:cell division"/>
    <property type="evidence" value="ECO:0007669"/>
    <property type="project" value="UniProtKB-KW"/>
</dbReference>
<feature type="domain" description="ABC3 transporter permease C-terminal" evidence="12">
    <location>
        <begin position="193"/>
        <end position="313"/>
    </location>
</feature>
<evidence type="ECO:0000256" key="2">
    <source>
        <dbReference type="ARBA" id="ARBA00007379"/>
    </source>
</evidence>
<feature type="domain" description="FtsX extracellular" evidence="13">
    <location>
        <begin position="59"/>
        <end position="170"/>
    </location>
</feature>
<keyword evidence="8 10" id="KW-0472">Membrane</keyword>
<sequence length="317" mass="34713">MRISTLGYVGKQGIKNIGRNKMFSLASIATMSACIFLFGLFFSILLNFQYIVKSAEEGVAITVFFDEDATQSQISNIGNELKSREDVSDVVFVSADEAWDKFKDDYFGENADMADGFKNDNPLAGADNYEVYMKTLDNDGASLTARSKSLAATQQDLVKFAKSLDGVRKVNKSDVVANTLSSINVLVGYVSVAIIAILFAVSIFLISNTVTMGITVRKEEIAIMKYIGAKDFVVRSPFVIEGLIMGLLGAVIPLLLLYGLYGKAVDYVLTKFKILNNIIDFLPVAEVYQYLLPVGLLLGVGIGFIGSYFTVRKHLKV</sequence>
<keyword evidence="5 10" id="KW-0132">Cell division</keyword>
<feature type="transmembrane region" description="Helical" evidence="11">
    <location>
        <begin position="21"/>
        <end position="46"/>
    </location>
</feature>
<keyword evidence="9 10" id="KW-0131">Cell cycle</keyword>
<dbReference type="Pfam" id="PF18075">
    <property type="entry name" value="FtsX_ECD"/>
    <property type="match status" value="1"/>
</dbReference>
<accession>A0A316A400</accession>
<keyword evidence="4 10" id="KW-1003">Cell membrane</keyword>
<evidence type="ECO:0000256" key="1">
    <source>
        <dbReference type="ARBA" id="ARBA00004651"/>
    </source>
</evidence>
<evidence type="ECO:0000256" key="4">
    <source>
        <dbReference type="ARBA" id="ARBA00022475"/>
    </source>
</evidence>
<evidence type="ECO:0000256" key="6">
    <source>
        <dbReference type="ARBA" id="ARBA00022692"/>
    </source>
</evidence>
<dbReference type="PIRSF" id="PIRSF003097">
    <property type="entry name" value="FtsX"/>
    <property type="match status" value="1"/>
</dbReference>
<gene>
    <name evidence="14" type="ORF">SAMN05216529_102287</name>
</gene>
<dbReference type="InterPro" id="IPR004513">
    <property type="entry name" value="FtsX"/>
</dbReference>
<dbReference type="Pfam" id="PF02687">
    <property type="entry name" value="FtsX"/>
    <property type="match status" value="1"/>
</dbReference>
<dbReference type="PANTHER" id="PTHR47755:SF1">
    <property type="entry name" value="CELL DIVISION PROTEIN FTSX"/>
    <property type="match status" value="1"/>
</dbReference>
<evidence type="ECO:0000256" key="10">
    <source>
        <dbReference type="PIRNR" id="PIRNR003097"/>
    </source>
</evidence>
<dbReference type="Proteomes" id="UP000254051">
    <property type="component" value="Unassembled WGS sequence"/>
</dbReference>
<feature type="transmembrane region" description="Helical" evidence="11">
    <location>
        <begin position="237"/>
        <end position="261"/>
    </location>
</feature>
<evidence type="ECO:0000259" key="13">
    <source>
        <dbReference type="Pfam" id="PF18075"/>
    </source>
</evidence>
<dbReference type="OrthoDB" id="9812531at2"/>
<evidence type="ECO:0000256" key="9">
    <source>
        <dbReference type="ARBA" id="ARBA00023306"/>
    </source>
</evidence>
<dbReference type="NCBIfam" id="NF038347">
    <property type="entry name" value="FtsX_Gpos"/>
    <property type="match status" value="1"/>
</dbReference>
<dbReference type="InterPro" id="IPR003838">
    <property type="entry name" value="ABC3_permease_C"/>
</dbReference>
<name>A0A316A400_9FIRM</name>
<comment type="function">
    <text evidence="10">Part of the ABC transporter FtsEX involved in asymmetric cellular division facilitating the initiation of sporulation.</text>
</comment>
<dbReference type="InterPro" id="IPR040690">
    <property type="entry name" value="FtsX_ECD"/>
</dbReference>
<evidence type="ECO:0000313" key="15">
    <source>
        <dbReference type="Proteomes" id="UP000254051"/>
    </source>
</evidence>
<evidence type="ECO:0000259" key="12">
    <source>
        <dbReference type="Pfam" id="PF02687"/>
    </source>
</evidence>
<organism evidence="14 15">
    <name type="scientific">Faecalicatena contorta</name>
    <dbReference type="NCBI Taxonomy" id="39482"/>
    <lineage>
        <taxon>Bacteria</taxon>
        <taxon>Bacillati</taxon>
        <taxon>Bacillota</taxon>
        <taxon>Clostridia</taxon>
        <taxon>Lachnospirales</taxon>
        <taxon>Lachnospiraceae</taxon>
        <taxon>Faecalicatena</taxon>
    </lineage>
</organism>
<reference evidence="15" key="1">
    <citation type="submission" date="2017-07" db="EMBL/GenBank/DDBJ databases">
        <authorList>
            <person name="Varghese N."/>
            <person name="Submissions S."/>
        </authorList>
    </citation>
    <scope>NUCLEOTIDE SEQUENCE [LARGE SCALE GENOMIC DNA]</scope>
    <source>
        <strain evidence="15">NLAE-zl-C134</strain>
    </source>
</reference>
<keyword evidence="15" id="KW-1185">Reference proteome</keyword>
<evidence type="ECO:0000256" key="8">
    <source>
        <dbReference type="ARBA" id="ARBA00023136"/>
    </source>
</evidence>
<feature type="transmembrane region" description="Helical" evidence="11">
    <location>
        <begin position="186"/>
        <end position="216"/>
    </location>
</feature>
<evidence type="ECO:0000313" key="14">
    <source>
        <dbReference type="EMBL" id="SUQ13070.1"/>
    </source>
</evidence>
<dbReference type="AlphaFoldDB" id="A0A316A400"/>
<dbReference type="RefSeq" id="WP_109709067.1">
    <property type="nucleotide sequence ID" value="NZ_QGDS01000002.1"/>
</dbReference>